<dbReference type="Gene3D" id="2.30.29.30">
    <property type="entry name" value="Pleckstrin-homology domain (PH domain)/Phosphotyrosine-binding domain (PTB)"/>
    <property type="match status" value="2"/>
</dbReference>
<dbReference type="GO" id="GO:0031267">
    <property type="term" value="F:small GTPase binding"/>
    <property type="evidence" value="ECO:0007669"/>
    <property type="project" value="TreeGrafter"/>
</dbReference>
<keyword evidence="2" id="KW-0106">Calcium</keyword>
<dbReference type="PANTHER" id="PTHR47219:SF20">
    <property type="entry name" value="TBC1 DOMAIN FAMILY MEMBER 2B"/>
    <property type="match status" value="1"/>
</dbReference>
<evidence type="ECO:0000313" key="6">
    <source>
        <dbReference type="Proteomes" id="UP001211065"/>
    </source>
</evidence>
<dbReference type="GO" id="GO:0005509">
    <property type="term" value="F:calcium ion binding"/>
    <property type="evidence" value="ECO:0007669"/>
    <property type="project" value="InterPro"/>
</dbReference>
<dbReference type="Gene3D" id="1.10.8.270">
    <property type="entry name" value="putative rabgap domain of human tbc1 domain family member 14 like domains"/>
    <property type="match status" value="1"/>
</dbReference>
<name>A0AAD5U101_9FUNG</name>
<dbReference type="PROSITE" id="PS50086">
    <property type="entry name" value="TBC_RABGAP"/>
    <property type="match status" value="1"/>
</dbReference>
<dbReference type="EMBL" id="JADGJW010000764">
    <property type="protein sequence ID" value="KAJ3212763.1"/>
    <property type="molecule type" value="Genomic_DNA"/>
</dbReference>
<dbReference type="SUPFAM" id="SSF47473">
    <property type="entry name" value="EF-hand"/>
    <property type="match status" value="1"/>
</dbReference>
<dbReference type="InterPro" id="IPR011992">
    <property type="entry name" value="EF-hand-dom_pair"/>
</dbReference>
<evidence type="ECO:0000256" key="1">
    <source>
        <dbReference type="ARBA" id="ARBA00022468"/>
    </source>
</evidence>
<reference evidence="5" key="1">
    <citation type="submission" date="2020-05" db="EMBL/GenBank/DDBJ databases">
        <title>Phylogenomic resolution of chytrid fungi.</title>
        <authorList>
            <person name="Stajich J.E."/>
            <person name="Amses K."/>
            <person name="Simmons R."/>
            <person name="Seto K."/>
            <person name="Myers J."/>
            <person name="Bonds A."/>
            <person name="Quandt C.A."/>
            <person name="Barry K."/>
            <person name="Liu P."/>
            <person name="Grigoriev I."/>
            <person name="Longcore J.E."/>
            <person name="James T.Y."/>
        </authorList>
    </citation>
    <scope>NUCLEOTIDE SEQUENCE</scope>
    <source>
        <strain evidence="5">JEL0476</strain>
    </source>
</reference>
<dbReference type="InterPro" id="IPR000195">
    <property type="entry name" value="Rab-GAP-TBC_dom"/>
</dbReference>
<feature type="domain" description="EF-hand" evidence="4">
    <location>
        <begin position="1128"/>
        <end position="1163"/>
    </location>
</feature>
<dbReference type="Pfam" id="PF00566">
    <property type="entry name" value="RabGAP-TBC"/>
    <property type="match status" value="1"/>
</dbReference>
<dbReference type="SUPFAM" id="SSF47923">
    <property type="entry name" value="Ypt/Rab-GAP domain of gyp1p"/>
    <property type="match status" value="2"/>
</dbReference>
<evidence type="ECO:0000256" key="2">
    <source>
        <dbReference type="ARBA" id="ARBA00022837"/>
    </source>
</evidence>
<dbReference type="InterPro" id="IPR018247">
    <property type="entry name" value="EF_Hand_1_Ca_BS"/>
</dbReference>
<dbReference type="SMART" id="SM00164">
    <property type="entry name" value="TBC"/>
    <property type="match status" value="1"/>
</dbReference>
<keyword evidence="6" id="KW-1185">Reference proteome</keyword>
<dbReference type="GO" id="GO:0005096">
    <property type="term" value="F:GTPase activator activity"/>
    <property type="evidence" value="ECO:0007669"/>
    <property type="project" value="UniProtKB-KW"/>
</dbReference>
<evidence type="ECO:0000259" key="3">
    <source>
        <dbReference type="PROSITE" id="PS50086"/>
    </source>
</evidence>
<dbReference type="FunFam" id="1.10.8.270:FF:000002">
    <property type="entry name" value="TBC1 domain family member 9B"/>
    <property type="match status" value="1"/>
</dbReference>
<dbReference type="InterPro" id="IPR004182">
    <property type="entry name" value="GRAM"/>
</dbReference>
<keyword evidence="1" id="KW-0343">GTPase activation</keyword>
<dbReference type="SMART" id="SM00054">
    <property type="entry name" value="EFh"/>
    <property type="match status" value="1"/>
</dbReference>
<feature type="domain" description="Rab-GAP TBC" evidence="3">
    <location>
        <begin position="654"/>
        <end position="841"/>
    </location>
</feature>
<dbReference type="InterPro" id="IPR002048">
    <property type="entry name" value="EF_hand_dom"/>
</dbReference>
<comment type="caution">
    <text evidence="5">The sequence shown here is derived from an EMBL/GenBank/DDBJ whole genome shotgun (WGS) entry which is preliminary data.</text>
</comment>
<evidence type="ECO:0000259" key="4">
    <source>
        <dbReference type="PROSITE" id="PS50222"/>
    </source>
</evidence>
<dbReference type="Proteomes" id="UP001211065">
    <property type="component" value="Unassembled WGS sequence"/>
</dbReference>
<dbReference type="Gene3D" id="1.10.238.10">
    <property type="entry name" value="EF-hand"/>
    <property type="match status" value="1"/>
</dbReference>
<evidence type="ECO:0000313" key="5">
    <source>
        <dbReference type="EMBL" id="KAJ3212763.1"/>
    </source>
</evidence>
<proteinExistence type="predicted"/>
<organism evidence="5 6">
    <name type="scientific">Clydaea vesicula</name>
    <dbReference type="NCBI Taxonomy" id="447962"/>
    <lineage>
        <taxon>Eukaryota</taxon>
        <taxon>Fungi</taxon>
        <taxon>Fungi incertae sedis</taxon>
        <taxon>Chytridiomycota</taxon>
        <taxon>Chytridiomycota incertae sedis</taxon>
        <taxon>Chytridiomycetes</taxon>
        <taxon>Lobulomycetales</taxon>
        <taxon>Lobulomycetaceae</taxon>
        <taxon>Clydaea</taxon>
    </lineage>
</organism>
<dbReference type="InterPro" id="IPR011993">
    <property type="entry name" value="PH-like_dom_sf"/>
</dbReference>
<accession>A0AAD5U101</accession>
<dbReference type="PANTHER" id="PTHR47219">
    <property type="entry name" value="RAB GTPASE-ACTIVATING PROTEIN 1-LIKE"/>
    <property type="match status" value="1"/>
</dbReference>
<sequence>MVFVKPIDAELLSTGMINWLDKAGNQYFSLQQKKQGNAFFGNLLQNLSLQATIYGPNKKPINDFEFRIILKTQNGKKLFIVAVDQSFETIHKELDTKSYNQIDKLLLKQFEEMTEEYSDPKAAESHQKILAMTELMIKYFPTLEDEVLLNFYACTYCLDENNSLRGQLFITRNYACFNSTSQSVEVFQKPISICLPFKEFLTIELTSAKRLLQPDNLQIGIKDKVFVFSLHFHRREVYRALCCLCDAAMNRLVKGAELSVAASSDMYAKGNTTGDLANNLVNRGGGLLSISMGRSRDEVNFSPISALPGVSDLGEGDFTDEFMEIDTSPNTVSKNEILQKQKELEKAKSDLLYSSITTLNINNMVDLDFQLKNNEFKNVFRLPGDESIILEENPCHLYQKLSGNSVTGTLFLAQDFICFSSAVTPVNAVIQNLPSLPNIYGYLGVQNTLLIPPATNLTSNSLLFENSLESVISFVIPLPHITSVTKQPPTALNTGLKINAFAISGYLVITTKNKFEYWLSFSSLKNRDKMSVDLLQKIKNVDFRFDNDVLIGEREGKVLKEAMLKKKENRFRSSSLNDSMDDVAFHSLTSKKKVEAEILQSPLRLKFGKDPPKVTLGNVNPNQLWEEYLELSGKDVCIVKDFKKIRELILKTDGIPHHLRGDFWMLFTGAWYSRSDADYYKNLVEEKSGKVGPFTEEIEKDVHRSCPGHPAFQSPIGLGALRRVLTAYSWRNPVIGYAQALNIISAVLLLYLKEEDAFWLLCHLVERLLPDHYTKTLVGSVVDQSVFGYLVQTHLPSLWTHMNKIYLDLSTVSVPWFVCLFLNTVSLDCGIKILDCFFLDGPKFLFWFALSVLKLNEKKLVKAKDDDIFMSILKNFFQRLGENDTEKDSETVDIYNINGMLLFEHTLTLSYGVYAGLVTTDTIECLRSRYRLQVVHQMDSNNRRSQTRTLQESVSLTIEEVEAVYDEVRILDFAKEERRQHVEEFKRFLTQEHDEEEELREILINQGGWGMVKPNQKKAVVKNLDDRSSIGLKDFRKLLTKVSPWKSSFLKPKKLENYSPLEKLLPQNLSEDEDIHVPLLDRIYVYSSVHFNLVRLKRGGADPNFVKDSYIVDLATVINILDIILKQPLNSRLRFLFDIHDVDGDGFLNKRELKSVMDSLLEMFEQARHLDSNIKPKNIKTLNLATENEELYLKAVSSFLSTALKLGSSKGAQTYGENSNNNNVINDKKGKFSSKLAFTDSADENASTDIQTIDEKSNKFNELLEGDLTNFDESKKSRTKSNLLVDTKKKKLDSSYIDKSRQNSNSSSVIFANEGIHFKLTFNEFLLAVLSQSIFVSYFERIWKIIHEDSTGEIFLEY</sequence>
<dbReference type="PROSITE" id="PS50222">
    <property type="entry name" value="EF_HAND_2"/>
    <property type="match status" value="1"/>
</dbReference>
<dbReference type="Gene3D" id="1.10.472.80">
    <property type="entry name" value="Ypt/Rab-GAP domain of gyp1p, domain 3"/>
    <property type="match status" value="1"/>
</dbReference>
<dbReference type="PROSITE" id="PS00018">
    <property type="entry name" value="EF_HAND_1"/>
    <property type="match status" value="1"/>
</dbReference>
<protein>
    <submittedName>
        <fullName evidence="5">TBC1 domain member 9</fullName>
    </submittedName>
</protein>
<dbReference type="InterPro" id="IPR050302">
    <property type="entry name" value="Rab_GAP_TBC_domain"/>
</dbReference>
<dbReference type="InterPro" id="IPR035969">
    <property type="entry name" value="Rab-GAP_TBC_sf"/>
</dbReference>
<gene>
    <name evidence="5" type="primary">TBC1D9</name>
    <name evidence="5" type="ORF">HK099_007669</name>
</gene>
<dbReference type="Pfam" id="PF02893">
    <property type="entry name" value="GRAM"/>
    <property type="match status" value="1"/>
</dbReference>